<dbReference type="InterPro" id="IPR015915">
    <property type="entry name" value="Kelch-typ_b-propeller"/>
</dbReference>
<dbReference type="CDD" id="cd22152">
    <property type="entry name" value="F-box_AtAFR-like"/>
    <property type="match status" value="1"/>
</dbReference>
<dbReference type="EMBL" id="QGKW02002005">
    <property type="protein sequence ID" value="KAF2542220.1"/>
    <property type="molecule type" value="Genomic_DNA"/>
</dbReference>
<dbReference type="Gene3D" id="2.120.10.80">
    <property type="entry name" value="Kelch-type beta propeller"/>
    <property type="match status" value="1"/>
</dbReference>
<dbReference type="InterPro" id="IPR001810">
    <property type="entry name" value="F-box_dom"/>
</dbReference>
<dbReference type="SUPFAM" id="SSF117281">
    <property type="entry name" value="Kelch motif"/>
    <property type="match status" value="1"/>
</dbReference>
<gene>
    <name evidence="3" type="ORF">F2Q68_00031864</name>
</gene>
<dbReference type="InterPro" id="IPR036047">
    <property type="entry name" value="F-box-like_dom_sf"/>
</dbReference>
<organism evidence="3 4">
    <name type="scientific">Brassica cretica</name>
    <name type="common">Mustard</name>
    <dbReference type="NCBI Taxonomy" id="69181"/>
    <lineage>
        <taxon>Eukaryota</taxon>
        <taxon>Viridiplantae</taxon>
        <taxon>Streptophyta</taxon>
        <taxon>Embryophyta</taxon>
        <taxon>Tracheophyta</taxon>
        <taxon>Spermatophyta</taxon>
        <taxon>Magnoliopsida</taxon>
        <taxon>eudicotyledons</taxon>
        <taxon>Gunneridae</taxon>
        <taxon>Pentapetalae</taxon>
        <taxon>rosids</taxon>
        <taxon>malvids</taxon>
        <taxon>Brassicales</taxon>
        <taxon>Brassicaceae</taxon>
        <taxon>Brassiceae</taxon>
        <taxon>Brassica</taxon>
    </lineage>
</organism>
<dbReference type="SUPFAM" id="SSF81383">
    <property type="entry name" value="F-box domain"/>
    <property type="match status" value="1"/>
</dbReference>
<dbReference type="PANTHER" id="PTHR24414">
    <property type="entry name" value="F-BOX/KELCH-REPEAT PROTEIN SKIP4"/>
    <property type="match status" value="1"/>
</dbReference>
<evidence type="ECO:0000259" key="2">
    <source>
        <dbReference type="PROSITE" id="PS50181"/>
    </source>
</evidence>
<dbReference type="Pfam" id="PF00646">
    <property type="entry name" value="F-box"/>
    <property type="match status" value="1"/>
</dbReference>
<dbReference type="InterPro" id="IPR057499">
    <property type="entry name" value="Kelch_FKB95"/>
</dbReference>
<protein>
    <recommendedName>
        <fullName evidence="2">F-box domain-containing protein</fullName>
    </recommendedName>
</protein>
<dbReference type="PROSITE" id="PS50181">
    <property type="entry name" value="FBOX"/>
    <property type="match status" value="1"/>
</dbReference>
<evidence type="ECO:0000313" key="4">
    <source>
        <dbReference type="Proteomes" id="UP000712281"/>
    </source>
</evidence>
<dbReference type="Pfam" id="PF25210">
    <property type="entry name" value="Kelch_FKB95"/>
    <property type="match status" value="1"/>
</dbReference>
<evidence type="ECO:0000313" key="3">
    <source>
        <dbReference type="EMBL" id="KAF2542220.1"/>
    </source>
</evidence>
<dbReference type="Proteomes" id="UP000712281">
    <property type="component" value="Unassembled WGS sequence"/>
</dbReference>
<feature type="domain" description="F-box" evidence="2">
    <location>
        <begin position="22"/>
        <end position="68"/>
    </location>
</feature>
<sequence length="458" mass="50674">MSSSPEKKKKKLAEELPSTRQTNPTPSLPDELLTSCIARLSRLYYPTLSLVSKSFRSLLSSPELYKARSLSSRTETCLYLCLESSSDSRWFTLCRKPDKTVTKDDVSKNKKNNDDVSKKKSTSYVLSKLPALHSPPAVFSGLVSVGSDIYNIRSSSNVSVLDCRFHTWRKAPSLPVELMALSACAVDEKIYVAGIHGESLKNASKVLDARTQTWDHVVSIPCSLTRRGALNMRSVCIDGKSHVATDDGVVCYNSQEGKWELGEAKMGSFRFSDSYCEVENVLYSVCNGTLRWYDGEVNVWRSLDGLVGLPKFLPGVSVRLCDYGGNMVVVWDKNMLSSGQKKILCAEIALERRGVCEIWGGVEWIDHVLTVPIGYYIAKALSATFLPGVSVRLCDYGGNMVVVWDKNMLSSGQKKILCAEIALERRGVCEIWGGVEWIDHVLTVPIGYYIAKALSATV</sequence>
<dbReference type="InterPro" id="IPR050354">
    <property type="entry name" value="F-box/kelch-repeat_ARATH"/>
</dbReference>
<proteinExistence type="predicted"/>
<accession>A0A8S9G8J9</accession>
<feature type="region of interest" description="Disordered" evidence="1">
    <location>
        <begin position="1"/>
        <end position="28"/>
    </location>
</feature>
<dbReference type="AlphaFoldDB" id="A0A8S9G8J9"/>
<dbReference type="SMART" id="SM00256">
    <property type="entry name" value="FBOX"/>
    <property type="match status" value="1"/>
</dbReference>
<dbReference type="PANTHER" id="PTHR24414:SF108">
    <property type="entry name" value="F-BOX DOMAIN-CONTAINING PROTEIN"/>
    <property type="match status" value="1"/>
</dbReference>
<reference evidence="3" key="1">
    <citation type="submission" date="2019-12" db="EMBL/GenBank/DDBJ databases">
        <title>Genome sequencing and annotation of Brassica cretica.</title>
        <authorList>
            <person name="Studholme D.J."/>
            <person name="Sarris P.F."/>
        </authorList>
    </citation>
    <scope>NUCLEOTIDE SEQUENCE</scope>
    <source>
        <strain evidence="3">PFS-001/15</strain>
        <tissue evidence="3">Leaf</tissue>
    </source>
</reference>
<evidence type="ECO:0000256" key="1">
    <source>
        <dbReference type="SAM" id="MobiDB-lite"/>
    </source>
</evidence>
<comment type="caution">
    <text evidence="3">The sequence shown here is derived from an EMBL/GenBank/DDBJ whole genome shotgun (WGS) entry which is preliminary data.</text>
</comment>
<name>A0A8S9G8J9_BRACR</name>